<sequence length="75" mass="8843">MLLLCQKAKVLEEGVLHIGDDIRLDRRSIKWYENFMTRISDVKLLAFEEVRAETQKMMLVQANKIEIVSFEIMTI</sequence>
<organism evidence="1 2">
    <name type="scientific">Aeribacillus pallidus</name>
    <dbReference type="NCBI Taxonomy" id="33936"/>
    <lineage>
        <taxon>Bacteria</taxon>
        <taxon>Bacillati</taxon>
        <taxon>Bacillota</taxon>
        <taxon>Bacilli</taxon>
        <taxon>Bacillales</taxon>
        <taxon>Bacillaceae</taxon>
        <taxon>Aeribacillus</taxon>
    </lineage>
</organism>
<proteinExistence type="predicted"/>
<dbReference type="EMBL" id="LWBR01000075">
    <property type="protein sequence ID" value="KZN94760.1"/>
    <property type="molecule type" value="Genomic_DNA"/>
</dbReference>
<accession>A0A167Z047</accession>
<comment type="caution">
    <text evidence="1">The sequence shown here is derived from an EMBL/GenBank/DDBJ whole genome shotgun (WGS) entry which is preliminary data.</text>
</comment>
<evidence type="ECO:0000313" key="1">
    <source>
        <dbReference type="EMBL" id="KZN94760.1"/>
    </source>
</evidence>
<keyword evidence="2" id="KW-1185">Reference proteome</keyword>
<dbReference type="AlphaFoldDB" id="A0A167Z047"/>
<reference evidence="1 2" key="1">
    <citation type="submission" date="2016-04" db="EMBL/GenBank/DDBJ databases">
        <title>Draft genome sequence of Aeribacillus pallidus 8m3 from petroleum reservoir.</title>
        <authorList>
            <person name="Poltaraus A.B."/>
            <person name="Nazina T.N."/>
            <person name="Tourova T.P."/>
            <person name="Malakho S.M."/>
            <person name="Korshunova A.V."/>
            <person name="Sokolova D.S."/>
        </authorList>
    </citation>
    <scope>NUCLEOTIDE SEQUENCE [LARGE SCALE GENOMIC DNA]</scope>
    <source>
        <strain evidence="1 2">8m3</strain>
    </source>
</reference>
<protein>
    <submittedName>
        <fullName evidence="1">Uncharacterized protein</fullName>
    </submittedName>
</protein>
<evidence type="ECO:0000313" key="2">
    <source>
        <dbReference type="Proteomes" id="UP000076476"/>
    </source>
</evidence>
<name>A0A167Z047_9BACI</name>
<gene>
    <name evidence="1" type="ORF">AZI98_17350</name>
</gene>
<dbReference type="Proteomes" id="UP000076476">
    <property type="component" value="Unassembled WGS sequence"/>
</dbReference>
<accession>A0A161XQF1</accession>